<organism evidence="2">
    <name type="scientific">hydrothermal vent metagenome</name>
    <dbReference type="NCBI Taxonomy" id="652676"/>
    <lineage>
        <taxon>unclassified sequences</taxon>
        <taxon>metagenomes</taxon>
        <taxon>ecological metagenomes</taxon>
    </lineage>
</organism>
<proteinExistence type="predicted"/>
<gene>
    <name evidence="2" type="ORF">MGWOODY_Tha833</name>
</gene>
<evidence type="ECO:0000313" key="2">
    <source>
        <dbReference type="EMBL" id="CUS41315.1"/>
    </source>
</evidence>
<feature type="transmembrane region" description="Helical" evidence="1">
    <location>
        <begin position="122"/>
        <end position="144"/>
    </location>
</feature>
<accession>A0A160TAI5</accession>
<name>A0A160TAI5_9ZZZZ</name>
<keyword evidence="1" id="KW-0472">Membrane</keyword>
<evidence type="ECO:0000256" key="1">
    <source>
        <dbReference type="SAM" id="Phobius"/>
    </source>
</evidence>
<evidence type="ECO:0008006" key="3">
    <source>
        <dbReference type="Google" id="ProtNLM"/>
    </source>
</evidence>
<feature type="transmembrane region" description="Helical" evidence="1">
    <location>
        <begin position="9"/>
        <end position="28"/>
    </location>
</feature>
<protein>
    <recommendedName>
        <fullName evidence="3">DUF3429 domain-containing protein</fullName>
    </recommendedName>
</protein>
<dbReference type="Pfam" id="PF11911">
    <property type="entry name" value="DUF3429"/>
    <property type="match status" value="1"/>
</dbReference>
<keyword evidence="1" id="KW-0812">Transmembrane</keyword>
<dbReference type="EMBL" id="CZQC01000038">
    <property type="protein sequence ID" value="CUS41315.1"/>
    <property type="molecule type" value="Genomic_DNA"/>
</dbReference>
<feature type="transmembrane region" description="Helical" evidence="1">
    <location>
        <begin position="91"/>
        <end position="110"/>
    </location>
</feature>
<reference evidence="2" key="1">
    <citation type="submission" date="2015-10" db="EMBL/GenBank/DDBJ databases">
        <authorList>
            <person name="Gilbert D.G."/>
        </authorList>
    </citation>
    <scope>NUCLEOTIDE SEQUENCE</scope>
</reference>
<sequence>MALSLTEKLGAAGLLPFVATTASLYLGVDYAEPLFRLYSFAILAFMAGSCWGMAQGITDEYGAKDNTTLVAAIGVFLLGLCAYFVPLAFATGLFSLGFIILLWLEMRAIIRRVYSYRYKRLRWSLTLVVVICEAIVFSISSGILPSA</sequence>
<dbReference type="InterPro" id="IPR021836">
    <property type="entry name" value="DUF3429"/>
</dbReference>
<feature type="transmembrane region" description="Helical" evidence="1">
    <location>
        <begin position="34"/>
        <end position="54"/>
    </location>
</feature>
<keyword evidence="1" id="KW-1133">Transmembrane helix</keyword>
<dbReference type="AlphaFoldDB" id="A0A160TAI5"/>